<keyword evidence="16" id="KW-1185">Reference proteome</keyword>
<keyword evidence="4 12" id="KW-0812">Transmembrane</keyword>
<dbReference type="InterPro" id="IPR056910">
    <property type="entry name" value="TCB1-3_C2"/>
</dbReference>
<evidence type="ECO:0000256" key="9">
    <source>
        <dbReference type="ARBA" id="ARBA00023121"/>
    </source>
</evidence>
<evidence type="ECO:0000256" key="1">
    <source>
        <dbReference type="ARBA" id="ARBA00004586"/>
    </source>
</evidence>
<dbReference type="InterPro" id="IPR000008">
    <property type="entry name" value="C2_dom"/>
</dbReference>
<comment type="subcellular location">
    <subcellularLocation>
        <location evidence="1">Endoplasmic reticulum membrane</location>
    </subcellularLocation>
</comment>
<dbReference type="PIRSF" id="PIRSF037232">
    <property type="entry name" value="Tricalbin"/>
    <property type="match status" value="1"/>
</dbReference>
<dbReference type="Pfam" id="PF00168">
    <property type="entry name" value="C2"/>
    <property type="match status" value="5"/>
</dbReference>
<evidence type="ECO:0000256" key="12">
    <source>
        <dbReference type="SAM" id="Phobius"/>
    </source>
</evidence>
<dbReference type="PRINTS" id="PR00360">
    <property type="entry name" value="C2DOMAIN"/>
</dbReference>
<keyword evidence="3" id="KW-0597">Phosphoprotein</keyword>
<dbReference type="InterPro" id="IPR037762">
    <property type="entry name" value="C2C_Tricalbin"/>
</dbReference>
<feature type="domain" description="C2" evidence="13">
    <location>
        <begin position="726"/>
        <end position="846"/>
    </location>
</feature>
<feature type="compositionally biased region" description="Basic residues" evidence="11">
    <location>
        <begin position="956"/>
        <end position="965"/>
    </location>
</feature>
<dbReference type="PROSITE" id="PS50004">
    <property type="entry name" value="C2"/>
    <property type="match status" value="5"/>
</dbReference>
<keyword evidence="2" id="KW-0813">Transport</keyword>
<keyword evidence="5" id="KW-0677">Repeat</keyword>
<reference evidence="15 16" key="1">
    <citation type="submission" date="2024-01" db="EMBL/GenBank/DDBJ databases">
        <title>A draft genome for a cacao thread blight-causing isolate of Paramarasmius palmivorus.</title>
        <authorList>
            <person name="Baruah I.K."/>
            <person name="Bukari Y."/>
            <person name="Amoako-Attah I."/>
            <person name="Meinhardt L.W."/>
            <person name="Bailey B.A."/>
            <person name="Cohen S.P."/>
        </authorList>
    </citation>
    <scope>NUCLEOTIDE SEQUENCE [LARGE SCALE GENOMIC DNA]</scope>
    <source>
        <strain evidence="15 16">GH-12</strain>
    </source>
</reference>
<feature type="compositionally biased region" description="Polar residues" evidence="11">
    <location>
        <begin position="980"/>
        <end position="990"/>
    </location>
</feature>
<dbReference type="CDD" id="cd04040">
    <property type="entry name" value="C2D_Tricalbin-like"/>
    <property type="match status" value="1"/>
</dbReference>
<feature type="transmembrane region" description="Helical" evidence="12">
    <location>
        <begin position="185"/>
        <end position="202"/>
    </location>
</feature>
<feature type="domain" description="C2" evidence="13">
    <location>
        <begin position="1133"/>
        <end position="1252"/>
    </location>
</feature>
<dbReference type="SUPFAM" id="SSF49562">
    <property type="entry name" value="C2 domain (Calcium/lipid-binding domain, CaLB)"/>
    <property type="match status" value="5"/>
</dbReference>
<proteinExistence type="predicted"/>
<dbReference type="Pfam" id="PF25669">
    <property type="entry name" value="SMP_MUG190-like"/>
    <property type="match status" value="1"/>
</dbReference>
<dbReference type="CDD" id="cd04045">
    <property type="entry name" value="C2C_Tricalbin-like"/>
    <property type="match status" value="1"/>
</dbReference>
<name>A0AAW0E3S1_9AGAR</name>
<dbReference type="CDD" id="cd04044">
    <property type="entry name" value="C2A_Tricalbin-like"/>
    <property type="match status" value="1"/>
</dbReference>
<evidence type="ECO:0000256" key="5">
    <source>
        <dbReference type="ARBA" id="ARBA00022737"/>
    </source>
</evidence>
<dbReference type="InterPro" id="IPR052455">
    <property type="entry name" value="Tricalbin_domain"/>
</dbReference>
<dbReference type="Proteomes" id="UP001383192">
    <property type="component" value="Unassembled WGS sequence"/>
</dbReference>
<comment type="caution">
    <text evidence="15">The sequence shown here is derived from an EMBL/GenBank/DDBJ whole genome shotgun (WGS) entry which is preliminary data.</text>
</comment>
<dbReference type="SMART" id="SM00239">
    <property type="entry name" value="C2"/>
    <property type="match status" value="5"/>
</dbReference>
<feature type="domain" description="C2" evidence="13">
    <location>
        <begin position="582"/>
        <end position="705"/>
    </location>
</feature>
<evidence type="ECO:0000313" key="16">
    <source>
        <dbReference type="Proteomes" id="UP001383192"/>
    </source>
</evidence>
<dbReference type="CDD" id="cd21678">
    <property type="entry name" value="SMP_TCB"/>
    <property type="match status" value="1"/>
</dbReference>
<feature type="domain" description="C2" evidence="13">
    <location>
        <begin position="1339"/>
        <end position="1453"/>
    </location>
</feature>
<evidence type="ECO:0000256" key="11">
    <source>
        <dbReference type="SAM" id="MobiDB-lite"/>
    </source>
</evidence>
<dbReference type="InterPro" id="IPR037756">
    <property type="entry name" value="C2D_Tricalbin"/>
</dbReference>
<feature type="region of interest" description="Disordered" evidence="11">
    <location>
        <begin position="1478"/>
        <end position="1518"/>
    </location>
</feature>
<evidence type="ECO:0000256" key="8">
    <source>
        <dbReference type="ARBA" id="ARBA00023055"/>
    </source>
</evidence>
<organism evidence="15 16">
    <name type="scientific">Paramarasmius palmivorus</name>
    <dbReference type="NCBI Taxonomy" id="297713"/>
    <lineage>
        <taxon>Eukaryota</taxon>
        <taxon>Fungi</taxon>
        <taxon>Dikarya</taxon>
        <taxon>Basidiomycota</taxon>
        <taxon>Agaricomycotina</taxon>
        <taxon>Agaricomycetes</taxon>
        <taxon>Agaricomycetidae</taxon>
        <taxon>Agaricales</taxon>
        <taxon>Marasmiineae</taxon>
        <taxon>Marasmiaceae</taxon>
        <taxon>Paramarasmius</taxon>
    </lineage>
</organism>
<dbReference type="GO" id="GO:0005789">
    <property type="term" value="C:endoplasmic reticulum membrane"/>
    <property type="evidence" value="ECO:0007669"/>
    <property type="project" value="UniProtKB-SubCell"/>
</dbReference>
<dbReference type="PANTHER" id="PTHR46980:SF2">
    <property type="entry name" value="TRICALBIN-1-RELATED"/>
    <property type="match status" value="1"/>
</dbReference>
<dbReference type="GO" id="GO:0071944">
    <property type="term" value="C:cell periphery"/>
    <property type="evidence" value="ECO:0007669"/>
    <property type="project" value="UniProtKB-ARBA"/>
</dbReference>
<accession>A0AAW0E3S1</accession>
<feature type="domain" description="C2" evidence="13">
    <location>
        <begin position="437"/>
        <end position="560"/>
    </location>
</feature>
<evidence type="ECO:0000259" key="13">
    <source>
        <dbReference type="PROSITE" id="PS50004"/>
    </source>
</evidence>
<dbReference type="GO" id="GO:0006869">
    <property type="term" value="P:lipid transport"/>
    <property type="evidence" value="ECO:0007669"/>
    <property type="project" value="UniProtKB-KW"/>
</dbReference>
<feature type="compositionally biased region" description="Polar residues" evidence="11">
    <location>
        <begin position="935"/>
        <end position="944"/>
    </location>
</feature>
<feature type="region of interest" description="Disordered" evidence="11">
    <location>
        <begin position="908"/>
        <end position="1014"/>
    </location>
</feature>
<evidence type="ECO:0000259" key="14">
    <source>
        <dbReference type="PROSITE" id="PS51847"/>
    </source>
</evidence>
<dbReference type="InterPro" id="IPR037761">
    <property type="entry name" value="C2A_Tricalbin"/>
</dbReference>
<evidence type="ECO:0000256" key="4">
    <source>
        <dbReference type="ARBA" id="ARBA00022692"/>
    </source>
</evidence>
<keyword evidence="7 12" id="KW-1133">Transmembrane helix</keyword>
<evidence type="ECO:0000256" key="6">
    <source>
        <dbReference type="ARBA" id="ARBA00022824"/>
    </source>
</evidence>
<dbReference type="PROSITE" id="PS51847">
    <property type="entry name" value="SMP"/>
    <property type="match status" value="1"/>
</dbReference>
<feature type="compositionally biased region" description="Low complexity" evidence="11">
    <location>
        <begin position="967"/>
        <end position="979"/>
    </location>
</feature>
<dbReference type="Pfam" id="PF24920">
    <property type="entry name" value="C2_TCB1"/>
    <property type="match status" value="1"/>
</dbReference>
<feature type="transmembrane region" description="Helical" evidence="12">
    <location>
        <begin position="162"/>
        <end position="179"/>
    </location>
</feature>
<keyword evidence="6" id="KW-0256">Endoplasmic reticulum</keyword>
<evidence type="ECO:0000256" key="7">
    <source>
        <dbReference type="ARBA" id="ARBA00022989"/>
    </source>
</evidence>
<protein>
    <submittedName>
        <fullName evidence="15">Tricalbin-2</fullName>
    </submittedName>
</protein>
<evidence type="ECO:0000256" key="3">
    <source>
        <dbReference type="ARBA" id="ARBA00022553"/>
    </source>
</evidence>
<dbReference type="InterPro" id="IPR017147">
    <property type="entry name" value="Tricalbin"/>
</dbReference>
<dbReference type="InterPro" id="IPR031468">
    <property type="entry name" value="SMP_LBD"/>
</dbReference>
<dbReference type="InterPro" id="IPR035892">
    <property type="entry name" value="C2_domain_sf"/>
</dbReference>
<dbReference type="InterPro" id="IPR037765">
    <property type="entry name" value="C2B_Tricalbin"/>
</dbReference>
<keyword evidence="8" id="KW-0445">Lipid transport</keyword>
<evidence type="ECO:0000256" key="2">
    <source>
        <dbReference type="ARBA" id="ARBA00022448"/>
    </source>
</evidence>
<feature type="domain" description="SMP-LTD" evidence="14">
    <location>
        <begin position="241"/>
        <end position="446"/>
    </location>
</feature>
<feature type="region of interest" description="Disordered" evidence="11">
    <location>
        <begin position="1"/>
        <end position="111"/>
    </location>
</feature>
<sequence length="1518" mass="167463">MGDVNSRAPPTHTFDPDATPQQKAAAAGKARDQLKSIVPKENGANGAGDAGGKEVPIDTGAPAVLPTITISDSDAEGGAPKLQVNGETSPAQDDADLATPEPPGAIPQSKAPEIPDWYVVGWRQHAGLDKKVATTDSAITPEQEADRHVLELFLTEQFYGEWWHNAGIIVFSVLVTHFLTRFHLGIGWILIVLAFCATYYSTSVKRFRRRARDDMQRELVKTQLLKNNPDEKHDVGRKPEVYESAEWLNNFLSRFWLIYEPVLSTTIISSVDQVLSSNCPPFLDSLRLSEFTLGTKAPRIDRVWTFERTDDDIVMMDWALNFTPNEVGDLTQKQLATKVNPKIVLSIRVGKGLATAAMPVLLEDITFSGRIRVRMKLMSNFPHVQIVDLSFMEKPVIDYVLKPIGGETFGFDVANIPGLSSFIREMTHATLSPMMYHPNVFTLNLEQLLSGEALDAAVGVVQIVIHSARGIKGTKIGGGTPDPYVAISIEGRVDLAYTRYKHNTYNPTWMETKFILINNLTENIVFSLYDYNDHRKDSLLGTATFALEQLQDDATHENVVSPLLLDGKDRGELRYDISYYPVLKKDPEGGEEPPDTSVGIVRLTIHQAKDLDASKSLSGDLNPLAKVFLGSNPKQAIHTTKHFKHTLSPVWESSHEFLCANKAGSVITIKVIDDRDFLRDPVIGYMSVRLEDLLLFKSEAGRDWFPLSNCKSGKIRVSAEWKPVDMAGSLHGANDYKKPIGVVRLWLDRATDVKNVEAALGGKSDPYVRVQVANVTKGRTEVVNNNLNPVWDQILYVPVHSLKESLFLECMDYQHLTRDRSLGSVELLVADLAEEDKSPESASYPYKSTGVRNAQDPIRLDKGNSFKGQLHYTAEFIPALNLRNVKFKESEDGGVSDIVFGRGAGGVAGSAGVNASSHTDETGGVVQWKGDGSASVKSFSTTSTSDDEGVPEGVTIKRHGHKKNAKSTDTTYSTQSTGTNAESVHTAETNGTSKSSGTSKKDEEENGVEMSSEELLGQQSGVLVVNVISGNLHKKARLELLLDDGYWPCFSTQKAQSRKAQWEYVGEGFIKELDFGQVWLRLNEAAEGEKDDIIAEWKGDAKSFLKSTLDGPQSFTLMDHEEKNASTIVVESRYVPVPVKLEPRESINNQGLLRVTLLDGRDLRAADRSGKSDPYVVFVLNGQRVHKSETIKKTLNPDWNEDFTMSVPSRVHAEFYCEVYDWDQVGRPDPLGNTELIDLAAIEPFQASELTLPLTLEKHGQKGRIRLRLLFQPEIIVKTRQKTSTFSSAGRAMTQIGGLPVQAGKGVFHGVTSVFKRGDKEEVIEHDEIPSGQASHAVAPEAFPIAAHERGSPGGNEPGTLRVTVMDGKDLAQGDAKPYAVVRVGDKESKTKHVGKTANPEWNESFSFAASPLTPKIYVWVHDHKTLRKDELLGDGEVDLWRHLNSEQISAAEVSVELHNGNGLVRLRIEYDPSIKFGRQGSMSSGSGERIDRTMSMSSPSPSRFSLRGKRPGQEHDD</sequence>
<evidence type="ECO:0000313" key="15">
    <source>
        <dbReference type="EMBL" id="KAK7058354.1"/>
    </source>
</evidence>
<dbReference type="GO" id="GO:0061817">
    <property type="term" value="P:endoplasmic reticulum-plasma membrane tethering"/>
    <property type="evidence" value="ECO:0007669"/>
    <property type="project" value="InterPro"/>
</dbReference>
<gene>
    <name evidence="15" type="primary">TCB2</name>
    <name evidence="15" type="ORF">VNI00_001988</name>
</gene>
<dbReference type="CDD" id="cd04052">
    <property type="entry name" value="C2B_Tricalbin-like"/>
    <property type="match status" value="1"/>
</dbReference>
<evidence type="ECO:0000256" key="10">
    <source>
        <dbReference type="ARBA" id="ARBA00023136"/>
    </source>
</evidence>
<keyword evidence="10 12" id="KW-0472">Membrane</keyword>
<dbReference type="EMBL" id="JAYKXP010000005">
    <property type="protein sequence ID" value="KAK7058354.1"/>
    <property type="molecule type" value="Genomic_DNA"/>
</dbReference>
<keyword evidence="9" id="KW-0446">Lipid-binding</keyword>
<dbReference type="PANTHER" id="PTHR46980">
    <property type="entry name" value="TRICALBIN-1-RELATED"/>
    <property type="match status" value="1"/>
</dbReference>
<dbReference type="Gene3D" id="2.60.40.150">
    <property type="entry name" value="C2 domain"/>
    <property type="match status" value="5"/>
</dbReference>
<dbReference type="GO" id="GO:0008289">
    <property type="term" value="F:lipid binding"/>
    <property type="evidence" value="ECO:0007669"/>
    <property type="project" value="UniProtKB-KW"/>
</dbReference>